<dbReference type="SUPFAM" id="SSF53448">
    <property type="entry name" value="Nucleotide-diphospho-sugar transferases"/>
    <property type="match status" value="1"/>
</dbReference>
<evidence type="ECO:0000256" key="2">
    <source>
        <dbReference type="ARBA" id="ARBA00004922"/>
    </source>
</evidence>
<dbReference type="Gene3D" id="3.90.550.10">
    <property type="entry name" value="Spore Coat Polysaccharide Biosynthesis Protein SpsA, Chain A"/>
    <property type="match status" value="1"/>
</dbReference>
<proteinExistence type="inferred from homology"/>
<dbReference type="PRINTS" id="PR02050">
    <property type="entry name" value="B14GALTRFASE"/>
</dbReference>
<evidence type="ECO:0000256" key="1">
    <source>
        <dbReference type="ARBA" id="ARBA00004606"/>
    </source>
</evidence>
<dbReference type="Pfam" id="PF13733">
    <property type="entry name" value="Glyco_transf_7N"/>
    <property type="match status" value="1"/>
</dbReference>
<evidence type="ECO:0000256" key="8">
    <source>
        <dbReference type="ARBA" id="ARBA00022989"/>
    </source>
</evidence>
<dbReference type="UniPathway" id="UPA00378"/>
<dbReference type="OrthoDB" id="10016069at2759"/>
<keyword evidence="7" id="KW-0735">Signal-anchor</keyword>
<evidence type="ECO:0000256" key="4">
    <source>
        <dbReference type="ARBA" id="ARBA00022676"/>
    </source>
</evidence>
<dbReference type="Pfam" id="PF02709">
    <property type="entry name" value="Glyco_transf_7C"/>
    <property type="match status" value="1"/>
</dbReference>
<dbReference type="InterPro" id="IPR027995">
    <property type="entry name" value="Galactosyl_T_N"/>
</dbReference>
<dbReference type="PANTHER" id="PTHR19300">
    <property type="entry name" value="BETA-1,4-GALACTOSYLTRANSFERASE"/>
    <property type="match status" value="1"/>
</dbReference>
<evidence type="ECO:0000313" key="14">
    <source>
        <dbReference type="Proteomes" id="UP000281553"/>
    </source>
</evidence>
<comment type="similarity">
    <text evidence="3">Belongs to the glycosyltransferase 7 family.</text>
</comment>
<reference evidence="13 14" key="1">
    <citation type="submission" date="2018-11" db="EMBL/GenBank/DDBJ databases">
        <authorList>
            <consortium name="Pathogen Informatics"/>
        </authorList>
    </citation>
    <scope>NUCLEOTIDE SEQUENCE [LARGE SCALE GENOMIC DNA]</scope>
</reference>
<evidence type="ECO:0000256" key="6">
    <source>
        <dbReference type="ARBA" id="ARBA00022692"/>
    </source>
</evidence>
<evidence type="ECO:0000256" key="10">
    <source>
        <dbReference type="ARBA" id="ARBA00023180"/>
    </source>
</evidence>
<comment type="subcellular location">
    <subcellularLocation>
        <location evidence="1">Membrane</location>
        <topology evidence="1">Single-pass type II membrane protein</topology>
    </subcellularLocation>
</comment>
<dbReference type="GO" id="GO:0005794">
    <property type="term" value="C:Golgi apparatus"/>
    <property type="evidence" value="ECO:0007669"/>
    <property type="project" value="TreeGrafter"/>
</dbReference>
<keyword evidence="5" id="KW-0808">Transferase</keyword>
<evidence type="ECO:0000256" key="7">
    <source>
        <dbReference type="ARBA" id="ARBA00022968"/>
    </source>
</evidence>
<feature type="domain" description="Galactosyltransferase N-terminal" evidence="12">
    <location>
        <begin position="34"/>
        <end position="146"/>
    </location>
</feature>
<keyword evidence="6" id="KW-0812">Transmembrane</keyword>
<keyword evidence="10" id="KW-0325">Glycoprotein</keyword>
<dbReference type="AlphaFoldDB" id="A0A3P7MKA2"/>
<evidence type="ECO:0000256" key="3">
    <source>
        <dbReference type="ARBA" id="ARBA00005735"/>
    </source>
</evidence>
<organism evidence="13 14">
    <name type="scientific">Dibothriocephalus latus</name>
    <name type="common">Fish tapeworm</name>
    <name type="synonym">Diphyllobothrium latum</name>
    <dbReference type="NCBI Taxonomy" id="60516"/>
    <lineage>
        <taxon>Eukaryota</taxon>
        <taxon>Metazoa</taxon>
        <taxon>Spiralia</taxon>
        <taxon>Lophotrochozoa</taxon>
        <taxon>Platyhelminthes</taxon>
        <taxon>Cestoda</taxon>
        <taxon>Eucestoda</taxon>
        <taxon>Diphyllobothriidea</taxon>
        <taxon>Diphyllobothriidae</taxon>
        <taxon>Dibothriocephalus</taxon>
    </lineage>
</organism>
<sequence length="275" mass="32793">MEYVPFDELALKWGLYSDQVIWTGRSTFTDVAYTLENITRDDNQPARIYWTPVGCYQEELTAIIIPYRNRFANLSVFLNHMHPFLRHQRRRYTIFVIEQVTPTIFNRAALLNIGFREAVRAGNYSCFIFHDVDRLPEDARMIYGCEDQPLHMAVLTDEFNYTMHYEGFLGGALAMTRMQFEKARGFANTYFGWGGEDDEMYNRLKFSNQPFMRRNYTLSRYKRLTRSRQYWQKDTYQDIQYRIQQSGLRYNGLYYHFNVSILHPTVEYSRAIGSS</sequence>
<dbReference type="PANTHER" id="PTHR19300:SF57">
    <property type="entry name" value="BETA-1,4-N-ACETYLGALACTOSAMINYLTRANSFERASE"/>
    <property type="match status" value="1"/>
</dbReference>
<dbReference type="EMBL" id="UYRU01069101">
    <property type="protein sequence ID" value="VDN18361.1"/>
    <property type="molecule type" value="Genomic_DNA"/>
</dbReference>
<feature type="domain" description="Galactosyltransferase C-terminal" evidence="11">
    <location>
        <begin position="151"/>
        <end position="224"/>
    </location>
</feature>
<dbReference type="GO" id="GO:0008378">
    <property type="term" value="F:galactosyltransferase activity"/>
    <property type="evidence" value="ECO:0007669"/>
    <property type="project" value="TreeGrafter"/>
</dbReference>
<evidence type="ECO:0000259" key="12">
    <source>
        <dbReference type="Pfam" id="PF13733"/>
    </source>
</evidence>
<accession>A0A3P7MKA2</accession>
<evidence type="ECO:0000256" key="5">
    <source>
        <dbReference type="ARBA" id="ARBA00022679"/>
    </source>
</evidence>
<evidence type="ECO:0008006" key="15">
    <source>
        <dbReference type="Google" id="ProtNLM"/>
    </source>
</evidence>
<gene>
    <name evidence="13" type="ORF">DILT_LOCUS13167</name>
</gene>
<keyword evidence="14" id="KW-1185">Reference proteome</keyword>
<keyword evidence="4" id="KW-0328">Glycosyltransferase</keyword>
<protein>
    <recommendedName>
        <fullName evidence="15">Galactosyltransferase C-terminal domain-containing protein</fullName>
    </recommendedName>
</protein>
<keyword evidence="9" id="KW-0472">Membrane</keyword>
<dbReference type="Proteomes" id="UP000281553">
    <property type="component" value="Unassembled WGS sequence"/>
</dbReference>
<comment type="pathway">
    <text evidence="2">Protein modification; protein glycosylation.</text>
</comment>
<dbReference type="GO" id="GO:0016020">
    <property type="term" value="C:membrane"/>
    <property type="evidence" value="ECO:0007669"/>
    <property type="project" value="UniProtKB-SubCell"/>
</dbReference>
<name>A0A3P7MKA2_DIBLA</name>
<evidence type="ECO:0000256" key="9">
    <source>
        <dbReference type="ARBA" id="ARBA00023136"/>
    </source>
</evidence>
<evidence type="ECO:0000313" key="13">
    <source>
        <dbReference type="EMBL" id="VDN18361.1"/>
    </source>
</evidence>
<dbReference type="InterPro" id="IPR027791">
    <property type="entry name" value="Galactosyl_T_C"/>
</dbReference>
<dbReference type="InterPro" id="IPR003859">
    <property type="entry name" value="Galactosyl_T"/>
</dbReference>
<dbReference type="GO" id="GO:0005975">
    <property type="term" value="P:carbohydrate metabolic process"/>
    <property type="evidence" value="ECO:0007669"/>
    <property type="project" value="InterPro"/>
</dbReference>
<keyword evidence="8" id="KW-1133">Transmembrane helix</keyword>
<dbReference type="InterPro" id="IPR029044">
    <property type="entry name" value="Nucleotide-diphossugar_trans"/>
</dbReference>
<evidence type="ECO:0000259" key="11">
    <source>
        <dbReference type="Pfam" id="PF02709"/>
    </source>
</evidence>